<evidence type="ECO:0000313" key="1">
    <source>
        <dbReference type="EMBL" id="EUA43898.1"/>
    </source>
</evidence>
<dbReference type="InterPro" id="IPR036100">
    <property type="entry name" value="QueA_sf"/>
</dbReference>
<dbReference type="EMBL" id="JAOB01000040">
    <property type="protein sequence ID" value="EUA43898.1"/>
    <property type="molecule type" value="Genomic_DNA"/>
</dbReference>
<accession>X8BKZ4</accession>
<dbReference type="GO" id="GO:0016853">
    <property type="term" value="F:isomerase activity"/>
    <property type="evidence" value="ECO:0007669"/>
    <property type="project" value="UniProtKB-KW"/>
</dbReference>
<dbReference type="SUPFAM" id="SSF111337">
    <property type="entry name" value="QueA-like"/>
    <property type="match status" value="1"/>
</dbReference>
<dbReference type="GO" id="GO:0016740">
    <property type="term" value="F:transferase activity"/>
    <property type="evidence" value="ECO:0007669"/>
    <property type="project" value="UniProtKB-KW"/>
</dbReference>
<keyword evidence="1" id="KW-0413">Isomerase</keyword>
<gene>
    <name evidence="1" type="primary">queA</name>
    <name evidence="1" type="ORF">I553_8232</name>
</gene>
<organism evidence="1">
    <name type="scientific">Mycobacterium xenopi 4042</name>
    <dbReference type="NCBI Taxonomy" id="1299334"/>
    <lineage>
        <taxon>Bacteria</taxon>
        <taxon>Bacillati</taxon>
        <taxon>Actinomycetota</taxon>
        <taxon>Actinomycetes</taxon>
        <taxon>Mycobacteriales</taxon>
        <taxon>Mycobacteriaceae</taxon>
        <taxon>Mycobacterium</taxon>
    </lineage>
</organism>
<dbReference type="AlphaFoldDB" id="X8BKZ4"/>
<sequence length="53" mass="5662">MPGDLLVVNNSATLPAAVDARRDGRPITVHFSTARADDVWVVELRPAAPRPGI</sequence>
<reference evidence="1" key="1">
    <citation type="submission" date="2014-01" db="EMBL/GenBank/DDBJ databases">
        <authorList>
            <person name="Brown-Elliot B."/>
            <person name="Wallace R."/>
            <person name="Lenaerts A."/>
            <person name="Ordway D."/>
            <person name="DeGroote M.A."/>
            <person name="Parker T."/>
            <person name="Sizemore C."/>
            <person name="Tallon L.J."/>
            <person name="Sadzewicz L.K."/>
            <person name="Sengamalay N."/>
            <person name="Fraser C.M."/>
            <person name="Hine E."/>
            <person name="Shefchek K.A."/>
            <person name="Das S.P."/>
            <person name="Tettelin H."/>
        </authorList>
    </citation>
    <scope>NUCLEOTIDE SEQUENCE [LARGE SCALE GENOMIC DNA]</scope>
    <source>
        <strain evidence="1">4042</strain>
    </source>
</reference>
<comment type="caution">
    <text evidence="1">The sequence shown here is derived from an EMBL/GenBank/DDBJ whole genome shotgun (WGS) entry which is preliminary data.</text>
</comment>
<proteinExistence type="predicted"/>
<protein>
    <submittedName>
        <fullName evidence="1">tRNA ribosyltransferase-isomerase domain protein</fullName>
        <ecNumber evidence="1">5.-.-.-</ecNumber>
    </submittedName>
</protein>
<name>X8BKZ4_MYCXE</name>
<dbReference type="PATRIC" id="fig|1299334.3.peg.3876"/>
<keyword evidence="1" id="KW-0808">Transferase</keyword>
<dbReference type="EC" id="5.-.-.-" evidence="1"/>